<dbReference type="GO" id="GO:0005525">
    <property type="term" value="F:GTP binding"/>
    <property type="evidence" value="ECO:0007669"/>
    <property type="project" value="UniProtKB-KW"/>
</dbReference>
<dbReference type="NCBIfam" id="TIGR00231">
    <property type="entry name" value="small_GTP"/>
    <property type="match status" value="1"/>
</dbReference>
<dbReference type="Gene3D" id="3.40.50.300">
    <property type="entry name" value="P-loop containing nucleotide triphosphate hydrolases"/>
    <property type="match status" value="1"/>
</dbReference>
<dbReference type="Gene3D" id="2.40.30.10">
    <property type="entry name" value="Translation factors"/>
    <property type="match status" value="2"/>
</dbReference>
<dbReference type="Pfam" id="PF00009">
    <property type="entry name" value="GTP_EFTU"/>
    <property type="match status" value="1"/>
</dbReference>
<keyword evidence="2 8" id="KW-0396">Initiation factor</keyword>
<dbReference type="Proteomes" id="UP000236319">
    <property type="component" value="Unassembled WGS sequence"/>
</dbReference>
<proteinExistence type="inferred from homology"/>
<evidence type="ECO:0000256" key="6">
    <source>
        <dbReference type="SAM" id="MobiDB-lite"/>
    </source>
</evidence>
<dbReference type="VEuPathDB" id="PiroplasmaDB:BOVATA_031190"/>
<dbReference type="PANTHER" id="PTHR43381">
    <property type="entry name" value="TRANSLATION INITIATION FACTOR IF-2-RELATED"/>
    <property type="match status" value="1"/>
</dbReference>
<dbReference type="InterPro" id="IPR027417">
    <property type="entry name" value="P-loop_NTPase"/>
</dbReference>
<dbReference type="CDD" id="cd01887">
    <property type="entry name" value="IF2_eIF5B"/>
    <property type="match status" value="1"/>
</dbReference>
<keyword evidence="9" id="KW-1185">Reference proteome</keyword>
<dbReference type="RefSeq" id="XP_028867869.1">
    <property type="nucleotide sequence ID" value="XM_029012036.1"/>
</dbReference>
<organism evidence="8 9">
    <name type="scientific">Babesia ovata</name>
    <dbReference type="NCBI Taxonomy" id="189622"/>
    <lineage>
        <taxon>Eukaryota</taxon>
        <taxon>Sar</taxon>
        <taxon>Alveolata</taxon>
        <taxon>Apicomplexa</taxon>
        <taxon>Aconoidasida</taxon>
        <taxon>Piroplasmida</taxon>
        <taxon>Babesiidae</taxon>
        <taxon>Babesia</taxon>
    </lineage>
</organism>
<keyword evidence="5" id="KW-0342">GTP-binding</keyword>
<keyword evidence="4" id="KW-0648">Protein biosynthesis</keyword>
<evidence type="ECO:0000256" key="2">
    <source>
        <dbReference type="ARBA" id="ARBA00022540"/>
    </source>
</evidence>
<reference evidence="8 9" key="1">
    <citation type="journal article" date="2017" name="BMC Genomics">
        <title>Whole-genome assembly of Babesia ovata and comparative genomics between closely related pathogens.</title>
        <authorList>
            <person name="Yamagishi J."/>
            <person name="Asada M."/>
            <person name="Hakimi H."/>
            <person name="Tanaka T.Q."/>
            <person name="Sugimoto C."/>
            <person name="Kawazu S."/>
        </authorList>
    </citation>
    <scope>NUCLEOTIDE SEQUENCE [LARGE SCALE GENOMIC DNA]</scope>
    <source>
        <strain evidence="8 9">Miyake</strain>
    </source>
</reference>
<dbReference type="GO" id="GO:0003924">
    <property type="term" value="F:GTPase activity"/>
    <property type="evidence" value="ECO:0007669"/>
    <property type="project" value="InterPro"/>
</dbReference>
<feature type="region of interest" description="Disordered" evidence="6">
    <location>
        <begin position="249"/>
        <end position="283"/>
    </location>
</feature>
<dbReference type="Gene3D" id="3.40.50.10050">
    <property type="entry name" value="Translation initiation factor IF- 2, domain 3"/>
    <property type="match status" value="1"/>
</dbReference>
<feature type="domain" description="Tr-type G" evidence="7">
    <location>
        <begin position="641"/>
        <end position="811"/>
    </location>
</feature>
<dbReference type="EMBL" id="BDSA01000003">
    <property type="protein sequence ID" value="GBE61626.1"/>
    <property type="molecule type" value="Genomic_DNA"/>
</dbReference>
<dbReference type="InterPro" id="IPR036925">
    <property type="entry name" value="TIF_IF2_dom3_sf"/>
</dbReference>
<dbReference type="InterPro" id="IPR023115">
    <property type="entry name" value="TIF_IF2_dom3"/>
</dbReference>
<feature type="compositionally biased region" description="Basic and acidic residues" evidence="6">
    <location>
        <begin position="249"/>
        <end position="261"/>
    </location>
</feature>
<sequence>MFISTPARYLDFGGLGRNLLLIVVLLATASLTVTGIQNQACGRNAVWTPSGLGRYGFHRRICTEDAYIRAPIYRNFVHQGWRGSIWEDAASSDKEIRIHGLRSAPDAVVFGNGAESAGRNFQSGQLHQTPVGQYNYPGYFVGEYNGGMRPHANGYAYQSYNSGIRSGYSHANTRNHSYGPSTFPGNPYQVQAPYDRSVGYNAYNSYSGYGPQRGYSTRPGMQKWHVSPVMPNNRPYQSANARFPFADSRHQPFEPARDTRTRGGVYGSENVSKISPNGEKEQYGDSGLTNKEYFCSFRMYNQLKWMNDFTPHEEWPGTSKLKHGEVFNVMIRHWMTPVNAVVLSLDKMAECCLVADGVPPELSTPTMKTHFKTDKIVQVKLKWPQEFDEKGRPLVVMHFPNGDPPPTYGAGDLAWSIPLMINNNQAIMKLEDSDNVALMYLCELGAPLIDNKRYGFADFLAKGERIQLQITHAPRYPQHLTYRACVPWTSPKRLEWARKFPEIKEMLAPCEYNRNFLSVIARSPAYSNMGFGNQEIPPDNYKPETHGSSEKDIYSFLPTADKPLSISEFTKSIGGKLKDVLRYLLLQTKSPVDPNTPIPVNLAKTIYNFVAGRTEFNDIDTYTRAYEIDQLKEKSVVVSLDRPPVVVLMGHINHGKTALFDMLTGSSNVEKEPGQITQMVRTHSLTGERSMTLIDTPGHEVFDAMRRCGVTIADIALIVVDSTEGLMKQTRESINLCKKLDIPFIVAATKCDLPNARHRAEELALQLSEDGVVIEGLGGDIQFLQVSAKEDTDSAKQAILDAIMLQAAASDDHVVTESPGTIGRGYILDSGKGNRTPPFCLAIIKQGKITKDSYFVSGKTIAKIKGLKTHAGKRITSAVPSQAILVEGFEDGILPTPGDSFVVYTDEESARVLTDDKIETEREQVAATELQRIIYEGIDALAGRATEDTTIKRVPALLKGATQGLVDALKHAVSALKVQGMMTTGVYEIVEATAGPIYQSDISSANGANAVILALDSPLRADAKSDAKKHSVTVISSEVIYDLMEQAHQLLVQRIGDRLLTTQYGSARVLKVFDAAKNAKAAGCVVLRGRIPKSSAIRVLRNNRPVYAVSQQAVPLTSRRAS</sequence>
<dbReference type="InterPro" id="IPR005225">
    <property type="entry name" value="Small_GTP-bd"/>
</dbReference>
<evidence type="ECO:0000256" key="5">
    <source>
        <dbReference type="ARBA" id="ARBA00023134"/>
    </source>
</evidence>
<evidence type="ECO:0000256" key="3">
    <source>
        <dbReference type="ARBA" id="ARBA00022741"/>
    </source>
</evidence>
<evidence type="ECO:0000256" key="4">
    <source>
        <dbReference type="ARBA" id="ARBA00022917"/>
    </source>
</evidence>
<dbReference type="GeneID" id="39875396"/>
<evidence type="ECO:0000313" key="8">
    <source>
        <dbReference type="EMBL" id="GBE61626.1"/>
    </source>
</evidence>
<name>A0A2H6KF70_9APIC</name>
<dbReference type="InterPro" id="IPR015760">
    <property type="entry name" value="TIF_IF2"/>
</dbReference>
<accession>A0A2H6KF70</accession>
<dbReference type="PROSITE" id="PS51722">
    <property type="entry name" value="G_TR_2"/>
    <property type="match status" value="1"/>
</dbReference>
<dbReference type="PANTHER" id="PTHR43381:SF5">
    <property type="entry name" value="TR-TYPE G DOMAIN-CONTAINING PROTEIN"/>
    <property type="match status" value="1"/>
</dbReference>
<keyword evidence="3" id="KW-0547">Nucleotide-binding</keyword>
<comment type="similarity">
    <text evidence="1">Belongs to the TRAFAC class translation factor GTPase superfamily. Classic translation factor GTPase family. IF-2 subfamily.</text>
</comment>
<protein>
    <submittedName>
        <fullName evidence="8">Translation initiation factor IF-2</fullName>
    </submittedName>
</protein>
<dbReference type="SUPFAM" id="SSF52540">
    <property type="entry name" value="P-loop containing nucleoside triphosphate hydrolases"/>
    <property type="match status" value="1"/>
</dbReference>
<dbReference type="Pfam" id="PF11987">
    <property type="entry name" value="IF-2"/>
    <property type="match status" value="1"/>
</dbReference>
<dbReference type="InterPro" id="IPR000795">
    <property type="entry name" value="T_Tr_GTP-bd_dom"/>
</dbReference>
<dbReference type="GO" id="GO:0005737">
    <property type="term" value="C:cytoplasm"/>
    <property type="evidence" value="ECO:0007669"/>
    <property type="project" value="TreeGrafter"/>
</dbReference>
<comment type="caution">
    <text evidence="8">The sequence shown here is derived from an EMBL/GenBank/DDBJ whole genome shotgun (WGS) entry which is preliminary data.</text>
</comment>
<gene>
    <name evidence="8" type="ORF">BOVATA_031190</name>
</gene>
<dbReference type="SUPFAM" id="SSF52156">
    <property type="entry name" value="Initiation factor IF2/eIF5b, domain 3"/>
    <property type="match status" value="1"/>
</dbReference>
<evidence type="ECO:0000259" key="7">
    <source>
        <dbReference type="PROSITE" id="PS51722"/>
    </source>
</evidence>
<dbReference type="OrthoDB" id="361630at2759"/>
<dbReference type="GO" id="GO:0003743">
    <property type="term" value="F:translation initiation factor activity"/>
    <property type="evidence" value="ECO:0007669"/>
    <property type="project" value="UniProtKB-KW"/>
</dbReference>
<dbReference type="AlphaFoldDB" id="A0A2H6KF70"/>
<evidence type="ECO:0000313" key="9">
    <source>
        <dbReference type="Proteomes" id="UP000236319"/>
    </source>
</evidence>
<evidence type="ECO:0000256" key="1">
    <source>
        <dbReference type="ARBA" id="ARBA00007733"/>
    </source>
</evidence>